<dbReference type="AlphaFoldDB" id="I3D4R9"/>
<organism evidence="1 2">
    <name type="scientific">Candidatus Nitrosopumilus salarius BD31</name>
    <dbReference type="NCBI Taxonomy" id="859350"/>
    <lineage>
        <taxon>Archaea</taxon>
        <taxon>Nitrososphaerota</taxon>
        <taxon>Nitrososphaeria</taxon>
        <taxon>Nitrosopumilales</taxon>
        <taxon>Nitrosopumilaceae</taxon>
        <taxon>Nitrosopumilus</taxon>
    </lineage>
</organism>
<dbReference type="InterPro" id="IPR012340">
    <property type="entry name" value="NA-bd_OB-fold"/>
</dbReference>
<evidence type="ECO:0000313" key="1">
    <source>
        <dbReference type="EMBL" id="EIJ66712.1"/>
    </source>
</evidence>
<keyword evidence="2" id="KW-1185">Reference proteome</keyword>
<protein>
    <recommendedName>
        <fullName evidence="3">DUF35 domain-containing protein</fullName>
    </recommendedName>
</protein>
<accession>I3D4R9</accession>
<dbReference type="EMBL" id="AEXL02000024">
    <property type="protein sequence ID" value="EIJ66712.1"/>
    <property type="molecule type" value="Genomic_DNA"/>
</dbReference>
<dbReference type="Proteomes" id="UP000003423">
    <property type="component" value="Unassembled WGS sequence"/>
</dbReference>
<evidence type="ECO:0000313" key="2">
    <source>
        <dbReference type="Proteomes" id="UP000003423"/>
    </source>
</evidence>
<gene>
    <name evidence="1" type="ORF">BD31_I1232</name>
</gene>
<dbReference type="OrthoDB" id="9573at2157"/>
<comment type="caution">
    <text evidence="1">The sequence shown here is derived from an EMBL/GenBank/DDBJ whole genome shotgun (WGS) entry which is preliminary data.</text>
</comment>
<dbReference type="SUPFAM" id="SSF50249">
    <property type="entry name" value="Nucleic acid-binding proteins"/>
    <property type="match status" value="1"/>
</dbReference>
<dbReference type="RefSeq" id="WP_008297317.1">
    <property type="nucleotide sequence ID" value="NZ_AEXL02000024.1"/>
</dbReference>
<dbReference type="PATRIC" id="fig|859350.6.peg.305"/>
<reference evidence="1 2" key="1">
    <citation type="journal article" date="2012" name="J. Bacteriol.">
        <title>Genome sequence of "Candidatus Nitrosopumilus salaria" BD31, an ammonia-oxidizing archaeon from the San Francisco Bay estuary.</title>
        <authorList>
            <person name="Mosier A.C."/>
            <person name="Allen E.E."/>
            <person name="Kim M."/>
            <person name="Ferriera S."/>
            <person name="Francis C.A."/>
        </authorList>
    </citation>
    <scope>NUCLEOTIDE SEQUENCE [LARGE SCALE GENOMIC DNA]</scope>
    <source>
        <strain evidence="1 2">BD31</strain>
    </source>
</reference>
<evidence type="ECO:0008006" key="3">
    <source>
        <dbReference type="Google" id="ProtNLM"/>
    </source>
</evidence>
<proteinExistence type="predicted"/>
<name>I3D4R9_9ARCH</name>
<sequence length="102" mass="11693">MSFESDLSKGIFSIPECRSCNKIIWPPSEFCNQCFGIVNLKKGEFEGKIVEFSRQNNEYFCLVEFEKNIRVLAKILKIPEIGQKVKISKCGISNGSYFFHVS</sequence>